<evidence type="ECO:0000313" key="1">
    <source>
        <dbReference type="EMBL" id="ARU61397.1"/>
    </source>
</evidence>
<protein>
    <submittedName>
        <fullName evidence="1">Uncharacterized protein</fullName>
    </submittedName>
</protein>
<dbReference type="AlphaFoldDB" id="A0A1Y0ILL9"/>
<name>A0A1Y0ILL9_9BACL</name>
<proteinExistence type="predicted"/>
<sequence length="74" mass="9255">MLKQNESYERHEEYLQCVEQSLIRDYLISDEDAQCMVRHSWFLESIRKNAEYIKHHRPEYWASELYRDYQLIRA</sequence>
<dbReference type="KEGG" id="tum:CBW65_10580"/>
<dbReference type="Proteomes" id="UP000195437">
    <property type="component" value="Chromosome"/>
</dbReference>
<accession>A0A1Y0ILL9</accession>
<keyword evidence="2" id="KW-1185">Reference proteome</keyword>
<organism evidence="1 2">
    <name type="scientific">Tumebacillus avium</name>
    <dbReference type="NCBI Taxonomy" id="1903704"/>
    <lineage>
        <taxon>Bacteria</taxon>
        <taxon>Bacillati</taxon>
        <taxon>Bacillota</taxon>
        <taxon>Bacilli</taxon>
        <taxon>Bacillales</taxon>
        <taxon>Alicyclobacillaceae</taxon>
        <taxon>Tumebacillus</taxon>
    </lineage>
</organism>
<reference evidence="2" key="1">
    <citation type="submission" date="2017-05" db="EMBL/GenBank/DDBJ databases">
        <authorList>
            <person name="Sung H."/>
        </authorList>
    </citation>
    <scope>NUCLEOTIDE SEQUENCE [LARGE SCALE GENOMIC DNA]</scope>
    <source>
        <strain evidence="2">AR23208</strain>
    </source>
</reference>
<evidence type="ECO:0000313" key="2">
    <source>
        <dbReference type="Proteomes" id="UP000195437"/>
    </source>
</evidence>
<gene>
    <name evidence="1" type="ORF">CBW65_10580</name>
</gene>
<dbReference type="EMBL" id="CP021434">
    <property type="protein sequence ID" value="ARU61397.1"/>
    <property type="molecule type" value="Genomic_DNA"/>
</dbReference>